<gene>
    <name evidence="1" type="ORF">WG66_8699</name>
</gene>
<protein>
    <submittedName>
        <fullName evidence="1">Uncharacterized protein</fullName>
    </submittedName>
</protein>
<sequence length="519" mass="58606">MLSPPQSPNSFLLIEFSGGWGAGPVFNWYNGLSVAQGQTSINRLEVRKDTKTVVPHRFIVLYMGDGSIHRFDRRPNMKGNLTDLDVLLRNKSVTTRDECVRNIAGDMRTQMETRSTREIDLVLNGRVDLRVVLSACFAISKDPSAQKYTFYAHNCFFFSWTILMVTARHCLPYEVPSSDLLLHRTQAYHLHQITTFIIDEVVNLFSDLVVEMMAVFQNKSGSTGCEGVSPLIRAAAALPNNVLRRICRHMLKARMYRGLRKKWEKTVVAVVRERLAALCRQVVEHHMPVSLDEHLWLRELHGILGAALRNKGMGVLWRSIFEAVSLGYEDIDAPTLVQEVMDPSLKFAFLGRRVMQFCAVWQAALSAGLRAAYRVVHQEEEKIKIVRDGESSRGAGKTAALAQYGDPVLPVLNEKLFDLAWKAAGAEALEAAQTIVQGARTPIKDRGKRDRMWEEIWSIWDEVWTEAQERARKKLVGAMDRMVAKVLDAGANIVITELSDANNHFVRAYARDLVNQVTT</sequence>
<dbReference type="AlphaFoldDB" id="A0A0W0FR77"/>
<name>A0A0W0FR77_MONRR</name>
<organism evidence="1 2">
    <name type="scientific">Moniliophthora roreri</name>
    <name type="common">Frosty pod rot fungus</name>
    <name type="synonym">Monilia roreri</name>
    <dbReference type="NCBI Taxonomy" id="221103"/>
    <lineage>
        <taxon>Eukaryota</taxon>
        <taxon>Fungi</taxon>
        <taxon>Dikarya</taxon>
        <taxon>Basidiomycota</taxon>
        <taxon>Agaricomycotina</taxon>
        <taxon>Agaricomycetes</taxon>
        <taxon>Agaricomycetidae</taxon>
        <taxon>Agaricales</taxon>
        <taxon>Marasmiineae</taxon>
        <taxon>Marasmiaceae</taxon>
        <taxon>Moniliophthora</taxon>
    </lineage>
</organism>
<comment type="caution">
    <text evidence="1">The sequence shown here is derived from an EMBL/GenBank/DDBJ whole genome shotgun (WGS) entry which is preliminary data.</text>
</comment>
<proteinExistence type="predicted"/>
<evidence type="ECO:0000313" key="1">
    <source>
        <dbReference type="EMBL" id="KTB38694.1"/>
    </source>
</evidence>
<evidence type="ECO:0000313" key="2">
    <source>
        <dbReference type="Proteomes" id="UP000054988"/>
    </source>
</evidence>
<dbReference type="EMBL" id="LATX01001734">
    <property type="protein sequence ID" value="KTB38694.1"/>
    <property type="molecule type" value="Genomic_DNA"/>
</dbReference>
<accession>A0A0W0FR77</accession>
<reference evidence="1 2" key="1">
    <citation type="submission" date="2015-12" db="EMBL/GenBank/DDBJ databases">
        <title>Draft genome sequence of Moniliophthora roreri, the causal agent of frosty pod rot of cacao.</title>
        <authorList>
            <person name="Aime M.C."/>
            <person name="Diaz-Valderrama J.R."/>
            <person name="Kijpornyongpan T."/>
            <person name="Phillips-Mora W."/>
        </authorList>
    </citation>
    <scope>NUCLEOTIDE SEQUENCE [LARGE SCALE GENOMIC DNA]</scope>
    <source>
        <strain evidence="1 2">MCA 2952</strain>
    </source>
</reference>
<dbReference type="Proteomes" id="UP000054988">
    <property type="component" value="Unassembled WGS sequence"/>
</dbReference>